<dbReference type="AlphaFoldDB" id="A0A1F6DVL8"/>
<dbReference type="InterPro" id="IPR004042">
    <property type="entry name" value="Intein_endonuc_central"/>
</dbReference>
<name>A0A1F6DVL8_9BACT</name>
<dbReference type="Gene3D" id="3.10.28.10">
    <property type="entry name" value="Homing endonucleases"/>
    <property type="match status" value="1"/>
</dbReference>
<evidence type="ECO:0000313" key="2">
    <source>
        <dbReference type="EMBL" id="OGG65489.1"/>
    </source>
</evidence>
<proteinExistence type="predicted"/>
<dbReference type="SUPFAM" id="SSF55608">
    <property type="entry name" value="Homing endonucleases"/>
    <property type="match status" value="2"/>
</dbReference>
<accession>A0A1F6DVL8</accession>
<dbReference type="EMBL" id="MFLK01000045">
    <property type="protein sequence ID" value="OGG65489.1"/>
    <property type="molecule type" value="Genomic_DNA"/>
</dbReference>
<gene>
    <name evidence="2" type="ORF">A3D71_01035</name>
</gene>
<protein>
    <recommendedName>
        <fullName evidence="1">DOD-type homing endonuclease domain-containing protein</fullName>
    </recommendedName>
</protein>
<comment type="caution">
    <text evidence="2">The sequence shown here is derived from an EMBL/GenBank/DDBJ whole genome shotgun (WGS) entry which is preliminary data.</text>
</comment>
<dbReference type="STRING" id="1798497.A3D71_01035"/>
<dbReference type="PROSITE" id="PS50819">
    <property type="entry name" value="INTEIN_ENDONUCLEASE"/>
    <property type="match status" value="1"/>
</dbReference>
<dbReference type="InterPro" id="IPR004860">
    <property type="entry name" value="LAGLIDADG_dom"/>
</dbReference>
<dbReference type="Pfam" id="PF14528">
    <property type="entry name" value="LAGLIDADG_3"/>
    <property type="match status" value="1"/>
</dbReference>
<dbReference type="InterPro" id="IPR027434">
    <property type="entry name" value="Homing_endonucl"/>
</dbReference>
<dbReference type="GO" id="GO:0004519">
    <property type="term" value="F:endonuclease activity"/>
    <property type="evidence" value="ECO:0007669"/>
    <property type="project" value="InterPro"/>
</dbReference>
<sequence>MKRQSKVDTAWSPGLAYVVGIIATDGNLSPDGRHINITSKDEEMVQTVKKLLRLENKIGKKARGYSNDKKYFVFQFGDINFYEFLISIGLMPAKSKILKAVDIPSLFFRDFLRGCIDGDGSISISRHPESRLPQLRVRLVSASLDFLVWIHRSIRNECKVEGGYTYHARRKSVYTLSFGKADSMKIIKSMYYKKSLPSVKRKRSIVSKMGGW</sequence>
<evidence type="ECO:0000259" key="1">
    <source>
        <dbReference type="PROSITE" id="PS50819"/>
    </source>
</evidence>
<reference evidence="2 3" key="1">
    <citation type="journal article" date="2016" name="Nat. Commun.">
        <title>Thousands of microbial genomes shed light on interconnected biogeochemical processes in an aquifer system.</title>
        <authorList>
            <person name="Anantharaman K."/>
            <person name="Brown C.T."/>
            <person name="Hug L.A."/>
            <person name="Sharon I."/>
            <person name="Castelle C.J."/>
            <person name="Probst A.J."/>
            <person name="Thomas B.C."/>
            <person name="Singh A."/>
            <person name="Wilkins M.J."/>
            <person name="Karaoz U."/>
            <person name="Brodie E.L."/>
            <person name="Williams K.H."/>
            <person name="Hubbard S.S."/>
            <person name="Banfield J.F."/>
        </authorList>
    </citation>
    <scope>NUCLEOTIDE SEQUENCE [LARGE SCALE GENOMIC DNA]</scope>
</reference>
<evidence type="ECO:0000313" key="3">
    <source>
        <dbReference type="Proteomes" id="UP000177652"/>
    </source>
</evidence>
<organism evidence="2 3">
    <name type="scientific">Candidatus Kaiserbacteria bacterium RIFCSPHIGHO2_02_FULL_55_20</name>
    <dbReference type="NCBI Taxonomy" id="1798497"/>
    <lineage>
        <taxon>Bacteria</taxon>
        <taxon>Candidatus Kaiseribacteriota</taxon>
    </lineage>
</organism>
<dbReference type="Proteomes" id="UP000177652">
    <property type="component" value="Unassembled WGS sequence"/>
</dbReference>
<feature type="domain" description="DOD-type homing endonuclease" evidence="1">
    <location>
        <begin position="18"/>
        <end position="180"/>
    </location>
</feature>